<accession>A0A2T6C5B1</accession>
<keyword evidence="2" id="KW-1185">Reference proteome</keyword>
<comment type="caution">
    <text evidence="1">The sequence shown here is derived from an EMBL/GenBank/DDBJ whole genome shotgun (WGS) entry which is preliminary data.</text>
</comment>
<evidence type="ECO:0000313" key="2">
    <source>
        <dbReference type="Proteomes" id="UP000244090"/>
    </source>
</evidence>
<evidence type="ECO:0000313" key="1">
    <source>
        <dbReference type="EMBL" id="PTX63501.1"/>
    </source>
</evidence>
<sequence length="216" mass="25791">MKKIVFIICLFFSFKGKAVDAGYAYRFYVNIALNNGETHHGYIYKYSYNEFKIHQTNIIDFLSKQSNGKIKIYPYIIEVNAGRHIIDFIPKGINTQVSLNEIEKLDIIEYVYFTPDERLKELTKEQFQLIKTTKARFEVIEDVHLYENIKFILFTWDENKELSRLKNKTANEIKEQRKRYIETEIIQSEKFTTFMKILKENLLKENILLIEFAEAL</sequence>
<reference evidence="1 2" key="1">
    <citation type="submission" date="2018-04" db="EMBL/GenBank/DDBJ databases">
        <title>Genomic Encyclopedia of Archaeal and Bacterial Type Strains, Phase II (KMG-II): from individual species to whole genera.</title>
        <authorList>
            <person name="Goeker M."/>
        </authorList>
    </citation>
    <scope>NUCLEOTIDE SEQUENCE [LARGE SCALE GENOMIC DNA]</scope>
    <source>
        <strain evidence="1 2">DSM 25731</strain>
    </source>
</reference>
<dbReference type="AlphaFoldDB" id="A0A2T6C5B1"/>
<name>A0A2T6C5B1_9FLAO</name>
<dbReference type="EMBL" id="QBKT01000001">
    <property type="protein sequence ID" value="PTX63501.1"/>
    <property type="molecule type" value="Genomic_DNA"/>
</dbReference>
<dbReference type="Proteomes" id="UP000244090">
    <property type="component" value="Unassembled WGS sequence"/>
</dbReference>
<protein>
    <submittedName>
        <fullName evidence="1">Uncharacterized protein</fullName>
    </submittedName>
</protein>
<dbReference type="OrthoDB" id="1422080at2"/>
<gene>
    <name evidence="1" type="ORF">C8N46_101101</name>
</gene>
<proteinExistence type="predicted"/>
<organism evidence="1 2">
    <name type="scientific">Kordia periserrulae</name>
    <dbReference type="NCBI Taxonomy" id="701523"/>
    <lineage>
        <taxon>Bacteria</taxon>
        <taxon>Pseudomonadati</taxon>
        <taxon>Bacteroidota</taxon>
        <taxon>Flavobacteriia</taxon>
        <taxon>Flavobacteriales</taxon>
        <taxon>Flavobacteriaceae</taxon>
        <taxon>Kordia</taxon>
    </lineage>
</organism>
<dbReference type="RefSeq" id="WP_108112903.1">
    <property type="nucleotide sequence ID" value="NZ_QBKT01000001.1"/>
</dbReference>